<name>A0A517QSC0_9PLAN</name>
<organism evidence="2 3">
    <name type="scientific">Thalassoglobus polymorphus</name>
    <dbReference type="NCBI Taxonomy" id="2527994"/>
    <lineage>
        <taxon>Bacteria</taxon>
        <taxon>Pseudomonadati</taxon>
        <taxon>Planctomycetota</taxon>
        <taxon>Planctomycetia</taxon>
        <taxon>Planctomycetales</taxon>
        <taxon>Planctomycetaceae</taxon>
        <taxon>Thalassoglobus</taxon>
    </lineage>
</organism>
<evidence type="ECO:0000256" key="1">
    <source>
        <dbReference type="SAM" id="SignalP"/>
    </source>
</evidence>
<dbReference type="InterPro" id="IPR010980">
    <property type="entry name" value="Cyt_c/b562"/>
</dbReference>
<dbReference type="OrthoDB" id="211711at2"/>
<evidence type="ECO:0008006" key="4">
    <source>
        <dbReference type="Google" id="ProtNLM"/>
    </source>
</evidence>
<dbReference type="Proteomes" id="UP000315724">
    <property type="component" value="Chromosome"/>
</dbReference>
<evidence type="ECO:0000313" key="2">
    <source>
        <dbReference type="EMBL" id="QDT34497.1"/>
    </source>
</evidence>
<dbReference type="GO" id="GO:0005506">
    <property type="term" value="F:iron ion binding"/>
    <property type="evidence" value="ECO:0007669"/>
    <property type="project" value="InterPro"/>
</dbReference>
<dbReference type="Gene3D" id="1.20.120.10">
    <property type="entry name" value="Cytochrome c/b562"/>
    <property type="match status" value="1"/>
</dbReference>
<accession>A0A517QSC0</accession>
<dbReference type="GO" id="GO:0022900">
    <property type="term" value="P:electron transport chain"/>
    <property type="evidence" value="ECO:0007669"/>
    <property type="project" value="InterPro"/>
</dbReference>
<dbReference type="AlphaFoldDB" id="A0A517QSC0"/>
<sequence precursor="true">MIKFQVFCFVVWCSVGQFALAQAPVAVETVAPLDDIVFEVKTQVEVLSKSLEDSDGYEENRPKQIRQSFGLLACLGQALAEHQDAGDTTIQGAALRDAALMFKKDSSLDDAKAAFEQVKLAQAGKATGEAAKLHAWNKLINMHPMMEEVNSRNGAILRVLRRPRGKEGEPVHATTWAILGLAMKADTHEVKNEADLPKWHKHADDFIHASTKLAEAIRAKDKTEGRKWFDAANQSCDACHEVFQ</sequence>
<dbReference type="GO" id="GO:0020037">
    <property type="term" value="F:heme binding"/>
    <property type="evidence" value="ECO:0007669"/>
    <property type="project" value="InterPro"/>
</dbReference>
<protein>
    <recommendedName>
        <fullName evidence="4">Cytochrome C</fullName>
    </recommendedName>
</protein>
<dbReference type="GO" id="GO:0009055">
    <property type="term" value="F:electron transfer activity"/>
    <property type="evidence" value="ECO:0007669"/>
    <property type="project" value="InterPro"/>
</dbReference>
<dbReference type="EMBL" id="CP036267">
    <property type="protein sequence ID" value="QDT34497.1"/>
    <property type="molecule type" value="Genomic_DNA"/>
</dbReference>
<keyword evidence="1" id="KW-0732">Signal</keyword>
<gene>
    <name evidence="2" type="ORF">Mal48_37580</name>
</gene>
<proteinExistence type="predicted"/>
<dbReference type="SUPFAM" id="SSF47175">
    <property type="entry name" value="Cytochromes"/>
    <property type="match status" value="1"/>
</dbReference>
<dbReference type="InterPro" id="IPR002321">
    <property type="entry name" value="Cyt_c_II"/>
</dbReference>
<keyword evidence="3" id="KW-1185">Reference proteome</keyword>
<feature type="signal peptide" evidence="1">
    <location>
        <begin position="1"/>
        <end position="23"/>
    </location>
</feature>
<dbReference type="PROSITE" id="PS51009">
    <property type="entry name" value="CYTCII"/>
    <property type="match status" value="1"/>
</dbReference>
<feature type="chain" id="PRO_5021952058" description="Cytochrome C" evidence="1">
    <location>
        <begin position="24"/>
        <end position="244"/>
    </location>
</feature>
<reference evidence="2 3" key="1">
    <citation type="submission" date="2019-02" db="EMBL/GenBank/DDBJ databases">
        <title>Deep-cultivation of Planctomycetes and their phenomic and genomic characterization uncovers novel biology.</title>
        <authorList>
            <person name="Wiegand S."/>
            <person name="Jogler M."/>
            <person name="Boedeker C."/>
            <person name="Pinto D."/>
            <person name="Vollmers J."/>
            <person name="Rivas-Marin E."/>
            <person name="Kohn T."/>
            <person name="Peeters S.H."/>
            <person name="Heuer A."/>
            <person name="Rast P."/>
            <person name="Oberbeckmann S."/>
            <person name="Bunk B."/>
            <person name="Jeske O."/>
            <person name="Meyerdierks A."/>
            <person name="Storesund J.E."/>
            <person name="Kallscheuer N."/>
            <person name="Luecker S."/>
            <person name="Lage O.M."/>
            <person name="Pohl T."/>
            <person name="Merkel B.J."/>
            <person name="Hornburger P."/>
            <person name="Mueller R.-W."/>
            <person name="Bruemmer F."/>
            <person name="Labrenz M."/>
            <person name="Spormann A.M."/>
            <person name="Op den Camp H."/>
            <person name="Overmann J."/>
            <person name="Amann R."/>
            <person name="Jetten M.S.M."/>
            <person name="Mascher T."/>
            <person name="Medema M.H."/>
            <person name="Devos D.P."/>
            <person name="Kaster A.-K."/>
            <person name="Ovreas L."/>
            <person name="Rohde M."/>
            <person name="Galperin M.Y."/>
            <person name="Jogler C."/>
        </authorList>
    </citation>
    <scope>NUCLEOTIDE SEQUENCE [LARGE SCALE GENOMIC DNA]</scope>
    <source>
        <strain evidence="2 3">Mal48</strain>
    </source>
</reference>
<evidence type="ECO:0000313" key="3">
    <source>
        <dbReference type="Proteomes" id="UP000315724"/>
    </source>
</evidence>
<dbReference type="RefSeq" id="WP_145202523.1">
    <property type="nucleotide sequence ID" value="NZ_CP036267.1"/>
</dbReference>
<dbReference type="KEGG" id="tpol:Mal48_37580"/>